<keyword evidence="1" id="KW-1133">Transmembrane helix</keyword>
<proteinExistence type="predicted"/>
<dbReference type="Proteomes" id="UP001589568">
    <property type="component" value="Unassembled WGS sequence"/>
</dbReference>
<organism evidence="2 3">
    <name type="scientific">Nonomuraea salmonea</name>
    <dbReference type="NCBI Taxonomy" id="46181"/>
    <lineage>
        <taxon>Bacteria</taxon>
        <taxon>Bacillati</taxon>
        <taxon>Actinomycetota</taxon>
        <taxon>Actinomycetes</taxon>
        <taxon>Streptosporangiales</taxon>
        <taxon>Streptosporangiaceae</taxon>
        <taxon>Nonomuraea</taxon>
    </lineage>
</organism>
<evidence type="ECO:0000313" key="3">
    <source>
        <dbReference type="Proteomes" id="UP001589568"/>
    </source>
</evidence>
<keyword evidence="1" id="KW-0812">Transmembrane</keyword>
<feature type="transmembrane region" description="Helical" evidence="1">
    <location>
        <begin position="12"/>
        <end position="36"/>
    </location>
</feature>
<feature type="transmembrane region" description="Helical" evidence="1">
    <location>
        <begin position="56"/>
        <end position="78"/>
    </location>
</feature>
<dbReference type="EMBL" id="JBHMCF010000041">
    <property type="protein sequence ID" value="MFB9475221.1"/>
    <property type="molecule type" value="Genomic_DNA"/>
</dbReference>
<dbReference type="InterPro" id="IPR045728">
    <property type="entry name" value="DUF6082"/>
</dbReference>
<comment type="caution">
    <text evidence="2">The sequence shown here is derived from an EMBL/GenBank/DDBJ whole genome shotgun (WGS) entry which is preliminary data.</text>
</comment>
<evidence type="ECO:0000256" key="1">
    <source>
        <dbReference type="SAM" id="Phobius"/>
    </source>
</evidence>
<protein>
    <submittedName>
        <fullName evidence="2">DUF6082 family protein</fullName>
    </submittedName>
</protein>
<reference evidence="2 3" key="1">
    <citation type="submission" date="2024-09" db="EMBL/GenBank/DDBJ databases">
        <authorList>
            <person name="Sun Q."/>
            <person name="Mori K."/>
        </authorList>
    </citation>
    <scope>NUCLEOTIDE SEQUENCE [LARGE SCALE GENOMIC DNA]</scope>
    <source>
        <strain evidence="2 3">JCM 3324</strain>
    </source>
</reference>
<keyword evidence="1" id="KW-0472">Membrane</keyword>
<accession>A0ABV5NYF4</accession>
<keyword evidence="3" id="KW-1185">Reference proteome</keyword>
<name>A0ABV5NYF4_9ACTN</name>
<sequence length="243" mass="27106">MNNASGRRWRRLTLVLVVLVAVSVVAGMLVLSPLALRGLAALVPGPEWTRLSEIGQAYGPATTLLTAVSLLGIAASVLMQARTARIAAEQTSRVLHMELIRWAIDDPSLTQALGEPWRKPEDDGYLRLYVFYNQFLTMWRSMYSLGQITEASLRHNMARAFGTEIARTHWEGHRGEYEIASADRRQRDFCRIVEEEWQRAGGEPMRQVIVKPATSRSRDWRLLAVGGAAVALGVLVSRRGGRV</sequence>
<dbReference type="RefSeq" id="WP_379484667.1">
    <property type="nucleotide sequence ID" value="NZ_JBHMCF010000041.1"/>
</dbReference>
<dbReference type="Pfam" id="PF19560">
    <property type="entry name" value="DUF6082"/>
    <property type="match status" value="1"/>
</dbReference>
<gene>
    <name evidence="2" type="ORF">ACFFR3_37520</name>
</gene>
<evidence type="ECO:0000313" key="2">
    <source>
        <dbReference type="EMBL" id="MFB9475221.1"/>
    </source>
</evidence>